<proteinExistence type="predicted"/>
<keyword evidence="1" id="KW-1133">Transmembrane helix</keyword>
<reference evidence="2" key="1">
    <citation type="submission" date="2015-07" db="EMBL/GenBank/DDBJ databases">
        <title>MeaNS - Measles Nucleotide Surveillance Program.</title>
        <authorList>
            <person name="Tran T."/>
            <person name="Druce J."/>
        </authorList>
    </citation>
    <scope>NUCLEOTIDE SEQUENCE</scope>
    <source>
        <strain evidence="2">UCB-OBI-ISO-001</strain>
        <tissue evidence="2">Gonad</tissue>
    </source>
</reference>
<protein>
    <submittedName>
        <fullName evidence="2">Uncharacterized protein</fullName>
    </submittedName>
</protein>
<evidence type="ECO:0000313" key="2">
    <source>
        <dbReference type="EMBL" id="KOF97211.1"/>
    </source>
</evidence>
<feature type="transmembrane region" description="Helical" evidence="1">
    <location>
        <begin position="42"/>
        <end position="59"/>
    </location>
</feature>
<evidence type="ECO:0000256" key="1">
    <source>
        <dbReference type="SAM" id="Phobius"/>
    </source>
</evidence>
<keyword evidence="1" id="KW-0472">Membrane</keyword>
<accession>A0A0L8I6U6</accession>
<organism evidence="2">
    <name type="scientific">Octopus bimaculoides</name>
    <name type="common">California two-spotted octopus</name>
    <dbReference type="NCBI Taxonomy" id="37653"/>
    <lineage>
        <taxon>Eukaryota</taxon>
        <taxon>Metazoa</taxon>
        <taxon>Spiralia</taxon>
        <taxon>Lophotrochozoa</taxon>
        <taxon>Mollusca</taxon>
        <taxon>Cephalopoda</taxon>
        <taxon>Coleoidea</taxon>
        <taxon>Octopodiformes</taxon>
        <taxon>Octopoda</taxon>
        <taxon>Incirrata</taxon>
        <taxon>Octopodidae</taxon>
        <taxon>Octopus</taxon>
    </lineage>
</organism>
<gene>
    <name evidence="2" type="ORF">OCBIM_22030862mg</name>
</gene>
<keyword evidence="1" id="KW-0812">Transmembrane</keyword>
<dbReference type="AlphaFoldDB" id="A0A0L8I6U6"/>
<name>A0A0L8I6U6_OCTBM</name>
<sequence length="67" mass="7720">MSHMSVPVHSSLSHTLHPIPLQWYIVLGTQVLYNVPFTQRENHFVASFLHFLLTSAIMLPERLPLLI</sequence>
<dbReference type="EMBL" id="KQ416373">
    <property type="protein sequence ID" value="KOF97211.1"/>
    <property type="molecule type" value="Genomic_DNA"/>
</dbReference>